<organism evidence="2 3">
    <name type="scientific">Pseudocohnilembus persalinus</name>
    <name type="common">Ciliate</name>
    <dbReference type="NCBI Taxonomy" id="266149"/>
    <lineage>
        <taxon>Eukaryota</taxon>
        <taxon>Sar</taxon>
        <taxon>Alveolata</taxon>
        <taxon>Ciliophora</taxon>
        <taxon>Intramacronucleata</taxon>
        <taxon>Oligohymenophorea</taxon>
        <taxon>Scuticociliatia</taxon>
        <taxon>Philasterida</taxon>
        <taxon>Pseudocohnilembidae</taxon>
        <taxon>Pseudocohnilembus</taxon>
    </lineage>
</organism>
<dbReference type="EMBL" id="LDAU01000182">
    <property type="protein sequence ID" value="KRX00769.1"/>
    <property type="molecule type" value="Genomic_DNA"/>
</dbReference>
<dbReference type="AlphaFoldDB" id="A0A0V0QEX8"/>
<keyword evidence="1" id="KW-0472">Membrane</keyword>
<keyword evidence="1" id="KW-1133">Transmembrane helix</keyword>
<feature type="transmembrane region" description="Helical" evidence="1">
    <location>
        <begin position="51"/>
        <end position="75"/>
    </location>
</feature>
<proteinExistence type="predicted"/>
<reference evidence="2 3" key="1">
    <citation type="journal article" date="2015" name="Sci. Rep.">
        <title>Genome of the facultative scuticociliatosis pathogen Pseudocohnilembus persalinus provides insight into its virulence through horizontal gene transfer.</title>
        <authorList>
            <person name="Xiong J."/>
            <person name="Wang G."/>
            <person name="Cheng J."/>
            <person name="Tian M."/>
            <person name="Pan X."/>
            <person name="Warren A."/>
            <person name="Jiang C."/>
            <person name="Yuan D."/>
            <person name="Miao W."/>
        </authorList>
    </citation>
    <scope>NUCLEOTIDE SEQUENCE [LARGE SCALE GENOMIC DNA]</scope>
    <source>
        <strain evidence="2">36N120E</strain>
    </source>
</reference>
<dbReference type="Proteomes" id="UP000054937">
    <property type="component" value="Unassembled WGS sequence"/>
</dbReference>
<keyword evidence="3" id="KW-1185">Reference proteome</keyword>
<evidence type="ECO:0008006" key="4">
    <source>
        <dbReference type="Google" id="ProtNLM"/>
    </source>
</evidence>
<evidence type="ECO:0000313" key="2">
    <source>
        <dbReference type="EMBL" id="KRX00769.1"/>
    </source>
</evidence>
<sequence>MLSYKNIHSFFLNSIHFYITYKYSLYSQVLFVSLQRSNNMSFLINLLSHQIYLFQFQSHFIYFQILQFWIIQLFFSPNFYKFQLRSILFQFVLFNCCFLFYSNSLSHQFYKQLIQSDSFIYYILLTLTPACKNFSANYFFLF</sequence>
<dbReference type="InParanoid" id="A0A0V0QEX8"/>
<feature type="transmembrane region" description="Helical" evidence="1">
    <location>
        <begin position="87"/>
        <end position="107"/>
    </location>
</feature>
<accession>A0A0V0QEX8</accession>
<name>A0A0V0QEX8_PSEPJ</name>
<feature type="transmembrane region" description="Helical" evidence="1">
    <location>
        <begin position="12"/>
        <end position="31"/>
    </location>
</feature>
<gene>
    <name evidence="2" type="ORF">PPERSA_03029</name>
</gene>
<comment type="caution">
    <text evidence="2">The sequence shown here is derived from an EMBL/GenBank/DDBJ whole genome shotgun (WGS) entry which is preliminary data.</text>
</comment>
<evidence type="ECO:0000256" key="1">
    <source>
        <dbReference type="SAM" id="Phobius"/>
    </source>
</evidence>
<keyword evidence="1" id="KW-0812">Transmembrane</keyword>
<feature type="transmembrane region" description="Helical" evidence="1">
    <location>
        <begin position="119"/>
        <end position="141"/>
    </location>
</feature>
<evidence type="ECO:0000313" key="3">
    <source>
        <dbReference type="Proteomes" id="UP000054937"/>
    </source>
</evidence>
<protein>
    <recommendedName>
        <fullName evidence="4">Transmembrane protein</fullName>
    </recommendedName>
</protein>